<reference evidence="8 9" key="1">
    <citation type="submission" date="2020-08" db="EMBL/GenBank/DDBJ databases">
        <title>Edaphobacter telluris sp. nov. and Acidobacterium dinghuensis sp. nov., two acidobacteria isolated from forest soil.</title>
        <authorList>
            <person name="Fu J."/>
            <person name="Qiu L."/>
        </authorList>
    </citation>
    <scope>NUCLEOTIDE SEQUENCE [LARGE SCALE GENOMIC DNA]</scope>
    <source>
        <strain evidence="8">4Y35</strain>
    </source>
</reference>
<accession>A0A7G8BDG9</accession>
<proteinExistence type="predicted"/>
<evidence type="ECO:0000256" key="3">
    <source>
        <dbReference type="ARBA" id="ARBA00022452"/>
    </source>
</evidence>
<dbReference type="GO" id="GO:0044718">
    <property type="term" value="P:siderophore transmembrane transport"/>
    <property type="evidence" value="ECO:0007669"/>
    <property type="project" value="TreeGrafter"/>
</dbReference>
<dbReference type="PANTHER" id="PTHR30069">
    <property type="entry name" value="TONB-DEPENDENT OUTER MEMBRANE RECEPTOR"/>
    <property type="match status" value="1"/>
</dbReference>
<dbReference type="InterPro" id="IPR057601">
    <property type="entry name" value="Oar-like_b-barrel"/>
</dbReference>
<keyword evidence="5" id="KW-0472">Membrane</keyword>
<dbReference type="RefSeq" id="WP_186740574.1">
    <property type="nucleotide sequence ID" value="NZ_CP060394.1"/>
</dbReference>
<feature type="domain" description="TonB-dependent transporter Oar-like beta-barrel" evidence="7">
    <location>
        <begin position="245"/>
        <end position="1104"/>
    </location>
</feature>
<evidence type="ECO:0000256" key="2">
    <source>
        <dbReference type="ARBA" id="ARBA00022448"/>
    </source>
</evidence>
<dbReference type="AlphaFoldDB" id="A0A7G8BDG9"/>
<evidence type="ECO:0000256" key="4">
    <source>
        <dbReference type="ARBA" id="ARBA00022692"/>
    </source>
</evidence>
<evidence type="ECO:0000256" key="6">
    <source>
        <dbReference type="ARBA" id="ARBA00023237"/>
    </source>
</evidence>
<dbReference type="PANTHER" id="PTHR30069:SF46">
    <property type="entry name" value="OAR PROTEIN"/>
    <property type="match status" value="1"/>
</dbReference>
<evidence type="ECO:0000256" key="1">
    <source>
        <dbReference type="ARBA" id="ARBA00004571"/>
    </source>
</evidence>
<evidence type="ECO:0000313" key="8">
    <source>
        <dbReference type="EMBL" id="QNI30589.1"/>
    </source>
</evidence>
<keyword evidence="8" id="KW-0675">Receptor</keyword>
<dbReference type="GO" id="GO:0009279">
    <property type="term" value="C:cell outer membrane"/>
    <property type="evidence" value="ECO:0007669"/>
    <property type="project" value="UniProtKB-SubCell"/>
</dbReference>
<dbReference type="InterPro" id="IPR008969">
    <property type="entry name" value="CarboxyPept-like_regulatory"/>
</dbReference>
<dbReference type="EMBL" id="CP060394">
    <property type="protein sequence ID" value="QNI30589.1"/>
    <property type="molecule type" value="Genomic_DNA"/>
</dbReference>
<dbReference type="Pfam" id="PF25183">
    <property type="entry name" value="OMP_b-brl_4"/>
    <property type="match status" value="1"/>
</dbReference>
<dbReference type="Gene3D" id="2.60.40.1120">
    <property type="entry name" value="Carboxypeptidase-like, regulatory domain"/>
    <property type="match status" value="1"/>
</dbReference>
<evidence type="ECO:0000313" key="9">
    <source>
        <dbReference type="Proteomes" id="UP000515312"/>
    </source>
</evidence>
<dbReference type="SUPFAM" id="SSF56935">
    <property type="entry name" value="Porins"/>
    <property type="match status" value="1"/>
</dbReference>
<organism evidence="8 9">
    <name type="scientific">Alloacidobacterium dinghuense</name>
    <dbReference type="NCBI Taxonomy" id="2763107"/>
    <lineage>
        <taxon>Bacteria</taxon>
        <taxon>Pseudomonadati</taxon>
        <taxon>Acidobacteriota</taxon>
        <taxon>Terriglobia</taxon>
        <taxon>Terriglobales</taxon>
        <taxon>Acidobacteriaceae</taxon>
        <taxon>Alloacidobacterium</taxon>
    </lineage>
</organism>
<keyword evidence="4" id="KW-0812">Transmembrane</keyword>
<keyword evidence="3" id="KW-1134">Transmembrane beta strand</keyword>
<keyword evidence="6" id="KW-0998">Cell outer membrane</keyword>
<dbReference type="Proteomes" id="UP000515312">
    <property type="component" value="Chromosome"/>
</dbReference>
<dbReference type="InterPro" id="IPR039426">
    <property type="entry name" value="TonB-dep_rcpt-like"/>
</dbReference>
<gene>
    <name evidence="8" type="ORF">H7849_15755</name>
</gene>
<dbReference type="KEGG" id="adin:H7849_15755"/>
<dbReference type="InterPro" id="IPR036942">
    <property type="entry name" value="Beta-barrel_TonB_sf"/>
</dbReference>
<evidence type="ECO:0000256" key="5">
    <source>
        <dbReference type="ARBA" id="ARBA00023136"/>
    </source>
</evidence>
<protein>
    <submittedName>
        <fullName evidence="8">TonB-dependent receptor</fullName>
    </submittedName>
</protein>
<dbReference type="GO" id="GO:0015344">
    <property type="term" value="F:siderophore uptake transmembrane transporter activity"/>
    <property type="evidence" value="ECO:0007669"/>
    <property type="project" value="TreeGrafter"/>
</dbReference>
<dbReference type="Pfam" id="PF13620">
    <property type="entry name" value="CarboxypepD_reg"/>
    <property type="match status" value="1"/>
</dbReference>
<evidence type="ECO:0000259" key="7">
    <source>
        <dbReference type="Pfam" id="PF25183"/>
    </source>
</evidence>
<comment type="subcellular location">
    <subcellularLocation>
        <location evidence="1">Cell outer membrane</location>
        <topology evidence="1">Multi-pass membrane protein</topology>
    </subcellularLocation>
</comment>
<name>A0A7G8BDG9_9BACT</name>
<dbReference type="Gene3D" id="2.40.170.20">
    <property type="entry name" value="TonB-dependent receptor, beta-barrel domain"/>
    <property type="match status" value="1"/>
</dbReference>
<keyword evidence="2" id="KW-0813">Transport</keyword>
<keyword evidence="9" id="KW-1185">Reference proteome</keyword>
<dbReference type="SUPFAM" id="SSF49464">
    <property type="entry name" value="Carboxypeptidase regulatory domain-like"/>
    <property type="match status" value="1"/>
</dbReference>
<sequence>MKRLFLLCIRPVAVVGIFLIGGMLRAQVANNTALVGTVVDPTGAPISGANVTAVNEETKVVYPGATNAEGYYSITFIVPGTYDIAVEQSGFNKLTKTGLVLTINQALRTDFNLTVGSTTASVTVSATMPAIATDDATLGETFDTKAVEDLPLIGHNALEVAATASNVMIGPTSNYSGVPPGEDFIGAGQREIQNSLNLDGVSIMNNLISLAPARPSTDMISEVQMQSGNYTAQYGSYLGLHINLISKSGTNSLHGAVYDYIQNTALNAAPFFNPQGAPTPIQHYNQYGFDLGGPVYIPKIYNGRNKTFFFASYEKINQVQQSNQGPVSTLTSAMEAGDFSFLNGSQQLYDPYTGQPYPSNQIPASELNTPAGQIAKNIEQYIAPPNLPGSTNNLNVNYPANLFIKQSLDRIDENIGEHVRLFVRYHWQNLSIVGGDPFPTDASYGPTDTRNIAIGYTHIITPNLVNDFRVGLNTVTSNNLNYFAENGLTDAGTKLGIPGFDSDSVYNNPGIPSINFDTYHEAGNDASNWYQDDRTIDGYDQVSWTHGKHNIMAGAELRKLTIGRQATNEPRGAFSFTGTAPTDAGYTSTGYGAADFVIGLAQSAMTPVLPVKGSIGEWRDGFFVLDNWQPFRKLTLNYGLRYELPTVPYSLNGYARILNPDQTALIPASNASVAADFTPTPGFKFNAPNHNNWAPRIGFAYRATENTTLRGGFGIYYNANQLNTYTLTTQNYPLSASVNYFSTASALLSLSSPTPGAGSGSPVAGTCTPKCTYVSAVTMGPYLPTQTLYQWNLSWGQDLWKGAGAELQYLGSHAIHLDRDFYDNAPQPSTNRNINIRRPNQLFGSIRRIQNDEYSHYNGFTAILRQRASHGLSGMLSYTWSHDLDITDNSNGATTTMDQYNIGLDYGDSNWDIRNRFVGTVTYDLPNIPHANALVREVLGGWQTNAIVTLQTGEPFNVNLGFDNANVGLPRGNVQRPNVLHPAMAHCSLHDYIRNGGYNNGGTSCIDASAFVIPAVGTYGDSRRNSIHGPGYSNVNFSIFKNFNIWENLKFQFRAEAGNLFNHPSAGNPNSEIEQGFDPTNPVATSNFGTVTTTSTFYAPRTIQLAGKLVF</sequence>